<evidence type="ECO:0000313" key="2">
    <source>
        <dbReference type="Proteomes" id="UP001443914"/>
    </source>
</evidence>
<dbReference type="AlphaFoldDB" id="A0AAW1HIE7"/>
<accession>A0AAW1HIE7</accession>
<protein>
    <submittedName>
        <fullName evidence="1">Uncharacterized protein</fullName>
    </submittedName>
</protein>
<gene>
    <name evidence="1" type="ORF">RND81_11G062100</name>
</gene>
<evidence type="ECO:0000313" key="1">
    <source>
        <dbReference type="EMBL" id="KAK9676215.1"/>
    </source>
</evidence>
<organism evidence="1 2">
    <name type="scientific">Saponaria officinalis</name>
    <name type="common">Common soapwort</name>
    <name type="synonym">Lychnis saponaria</name>
    <dbReference type="NCBI Taxonomy" id="3572"/>
    <lineage>
        <taxon>Eukaryota</taxon>
        <taxon>Viridiplantae</taxon>
        <taxon>Streptophyta</taxon>
        <taxon>Embryophyta</taxon>
        <taxon>Tracheophyta</taxon>
        <taxon>Spermatophyta</taxon>
        <taxon>Magnoliopsida</taxon>
        <taxon>eudicotyledons</taxon>
        <taxon>Gunneridae</taxon>
        <taxon>Pentapetalae</taxon>
        <taxon>Caryophyllales</taxon>
        <taxon>Caryophyllaceae</taxon>
        <taxon>Caryophylleae</taxon>
        <taxon>Saponaria</taxon>
    </lineage>
</organism>
<comment type="caution">
    <text evidence="1">The sequence shown here is derived from an EMBL/GenBank/DDBJ whole genome shotgun (WGS) entry which is preliminary data.</text>
</comment>
<sequence length="162" mass="19191">MWFRPRSTSMSALPSHISFPQHNPLKSQPLWKVSFRGLLIAMVAGTHSRKEGTYHLCHLQDNHNQIRGTDGIQIHRRYDAHIKTGYTEFAFEKEHFQTRARYLTVLNEMKESDINEKLFCSFLANRHHRDTYLGKFTQEIREVLMGFHDQYSWPKSNHDHPV</sequence>
<dbReference type="Proteomes" id="UP001443914">
    <property type="component" value="Unassembled WGS sequence"/>
</dbReference>
<name>A0AAW1HIE7_SAPOF</name>
<keyword evidence="2" id="KW-1185">Reference proteome</keyword>
<proteinExistence type="predicted"/>
<dbReference type="EMBL" id="JBDFQZ010000011">
    <property type="protein sequence ID" value="KAK9676215.1"/>
    <property type="molecule type" value="Genomic_DNA"/>
</dbReference>
<reference evidence="1" key="1">
    <citation type="submission" date="2024-03" db="EMBL/GenBank/DDBJ databases">
        <title>WGS assembly of Saponaria officinalis var. Norfolk2.</title>
        <authorList>
            <person name="Jenkins J."/>
            <person name="Shu S."/>
            <person name="Grimwood J."/>
            <person name="Barry K."/>
            <person name="Goodstein D."/>
            <person name="Schmutz J."/>
            <person name="Leebens-Mack J."/>
            <person name="Osbourn A."/>
        </authorList>
    </citation>
    <scope>NUCLEOTIDE SEQUENCE [LARGE SCALE GENOMIC DNA]</scope>
    <source>
        <strain evidence="1">JIC</strain>
    </source>
</reference>